<feature type="transmembrane region" description="Helical" evidence="2">
    <location>
        <begin position="219"/>
        <end position="242"/>
    </location>
</feature>
<dbReference type="Proteomes" id="UP000718281">
    <property type="component" value="Unassembled WGS sequence"/>
</dbReference>
<dbReference type="Pfam" id="PF01841">
    <property type="entry name" value="Transglut_core"/>
    <property type="match status" value="1"/>
</dbReference>
<keyword evidence="2" id="KW-0472">Membrane</keyword>
<organism evidence="4 5">
    <name type="scientific">Candidatus Phosphoribacter hodrii</name>
    <dbReference type="NCBI Taxonomy" id="2953743"/>
    <lineage>
        <taxon>Bacteria</taxon>
        <taxon>Bacillati</taxon>
        <taxon>Actinomycetota</taxon>
        <taxon>Actinomycetes</taxon>
        <taxon>Micrococcales</taxon>
        <taxon>Dermatophilaceae</taxon>
        <taxon>Candidatus Phosphoribacter</taxon>
    </lineage>
</organism>
<feature type="transmembrane region" description="Helical" evidence="2">
    <location>
        <begin position="18"/>
        <end position="35"/>
    </location>
</feature>
<dbReference type="SUPFAM" id="SSF54001">
    <property type="entry name" value="Cysteine proteinases"/>
    <property type="match status" value="1"/>
</dbReference>
<evidence type="ECO:0000256" key="2">
    <source>
        <dbReference type="SAM" id="Phobius"/>
    </source>
</evidence>
<dbReference type="AlphaFoldDB" id="A0A934X555"/>
<evidence type="ECO:0000259" key="3">
    <source>
        <dbReference type="SMART" id="SM00460"/>
    </source>
</evidence>
<reference evidence="4 5" key="1">
    <citation type="submission" date="2020-10" db="EMBL/GenBank/DDBJ databases">
        <title>Connecting structure to function with the recovery of over 1000 high-quality activated sludge metagenome-assembled genomes encoding full-length rRNA genes using long-read sequencing.</title>
        <authorList>
            <person name="Singleton C.M."/>
            <person name="Petriglieri F."/>
            <person name="Kristensen J.M."/>
            <person name="Kirkegaard R.H."/>
            <person name="Michaelsen T.Y."/>
            <person name="Andersen M.H."/>
            <person name="Karst S.M."/>
            <person name="Dueholm M.S."/>
            <person name="Nielsen P.H."/>
            <person name="Albertsen M."/>
        </authorList>
    </citation>
    <scope>NUCLEOTIDE SEQUENCE [LARGE SCALE GENOMIC DNA]</scope>
    <source>
        <strain evidence="4">AalE_18-Q3-R2-46_BAT3C.188</strain>
    </source>
</reference>
<feature type="transmembrane region" description="Helical" evidence="2">
    <location>
        <begin position="157"/>
        <end position="174"/>
    </location>
</feature>
<keyword evidence="2" id="KW-0812">Transmembrane</keyword>
<dbReference type="InterPro" id="IPR002931">
    <property type="entry name" value="Transglutaminase-like"/>
</dbReference>
<dbReference type="Gene3D" id="3.10.620.30">
    <property type="match status" value="1"/>
</dbReference>
<dbReference type="InterPro" id="IPR038765">
    <property type="entry name" value="Papain-like_cys_pep_sf"/>
</dbReference>
<protein>
    <submittedName>
        <fullName evidence="4">Transglutaminase domain-containing protein</fullName>
    </submittedName>
</protein>
<dbReference type="InterPro" id="IPR052901">
    <property type="entry name" value="Bact_TGase-like"/>
</dbReference>
<name>A0A934X555_9MICO</name>
<dbReference type="EMBL" id="JADIXZ010000004">
    <property type="protein sequence ID" value="MBK6301306.1"/>
    <property type="molecule type" value="Genomic_DNA"/>
</dbReference>
<gene>
    <name evidence="4" type="ORF">IPF40_09740</name>
</gene>
<sequence length="768" mass="79124">MGDHVDPNEGAGPTQPDLVDAGFLVGMLVLALIGFRTTFDTPVYLAAGVLGILLGVGLSHVANVLRQPIVVIAGLVIAAYFLVGGFVGARERLLGGVVPTGSSLSGLSSVAIGGWKDLLTTLPPVDGTGQLVVLPYLLGLLGGTVGFTVARRTRLPWVALLTPLAVSGVVILLGTRTPAAALPIGIGTAVLAAGWVVVRSRRLSLVTVGGSESAGRRARVITGAALVSVAAVAAAVLAPALAGTSPRERVVLRAYVEPPFDPSSYPSPVAGFRKYTEGAKLLWDQTLLSVSGLPAGTRLRFATLDAYSGTAWAAGNSSADSTRPDTYQRVGTAIEQPAVAEPSTYTVTVEAAYAAVSDLNVWLPSAGPATRVEFTGGTAAGHAASLRYNLALGQGIVPDRLRAGDVVQLSGGVSAVRNDGSLIPGSGVLMDASSCAFLAPQATKWSGGQGDPWAQLMSVAKHLKLNGAYSDGTSAEEAQYLPGHGVGRLLTFANVKQPVGNDEQYAAVFALVANQLGVPARLVIGASVPDGGAVRGQDVHVWVEVLSSDGSWVGVPETVFMPDRTKKPDQQEPPAAENLDTKVVPPPPASRPPGSADALGTADAGAEGLIDSPADPERVVPAWLLATARIAGPPLAGVLAICAVIVLAKAVRRRRRRSQGAPTARLAGGWREIVDRAADLGTPVPAVATRREQGVGLSALGVRELADAADAGVFGPGEPSEAEVSDYWSRVDEARKAMASSYPRWQRWRAAVSLRSLLGSRQLRKAAA</sequence>
<comment type="caution">
    <text evidence="4">The sequence shown here is derived from an EMBL/GenBank/DDBJ whole genome shotgun (WGS) entry which is preliminary data.</text>
</comment>
<evidence type="ECO:0000313" key="4">
    <source>
        <dbReference type="EMBL" id="MBK6301306.1"/>
    </source>
</evidence>
<keyword evidence="2" id="KW-1133">Transmembrane helix</keyword>
<feature type="transmembrane region" description="Helical" evidence="2">
    <location>
        <begin position="42"/>
        <end position="62"/>
    </location>
</feature>
<feature type="transmembrane region" description="Helical" evidence="2">
    <location>
        <begin position="180"/>
        <end position="198"/>
    </location>
</feature>
<feature type="transmembrane region" description="Helical" evidence="2">
    <location>
        <begin position="93"/>
        <end position="112"/>
    </location>
</feature>
<dbReference type="PANTHER" id="PTHR42736:SF1">
    <property type="entry name" value="PROTEIN-GLUTAMINE GAMMA-GLUTAMYLTRANSFERASE"/>
    <property type="match status" value="1"/>
</dbReference>
<feature type="domain" description="Transglutaminase-like" evidence="3">
    <location>
        <begin position="494"/>
        <end position="559"/>
    </location>
</feature>
<feature type="transmembrane region" description="Helical" evidence="2">
    <location>
        <begin position="622"/>
        <end position="648"/>
    </location>
</feature>
<dbReference type="PANTHER" id="PTHR42736">
    <property type="entry name" value="PROTEIN-GLUTAMINE GAMMA-GLUTAMYLTRANSFERASE"/>
    <property type="match status" value="1"/>
</dbReference>
<proteinExistence type="predicted"/>
<feature type="region of interest" description="Disordered" evidence="1">
    <location>
        <begin position="561"/>
        <end position="601"/>
    </location>
</feature>
<accession>A0A934X555</accession>
<feature type="transmembrane region" description="Helical" evidence="2">
    <location>
        <begin position="68"/>
        <end position="86"/>
    </location>
</feature>
<feature type="transmembrane region" description="Helical" evidence="2">
    <location>
        <begin position="132"/>
        <end position="150"/>
    </location>
</feature>
<evidence type="ECO:0000256" key="1">
    <source>
        <dbReference type="SAM" id="MobiDB-lite"/>
    </source>
</evidence>
<dbReference type="SMART" id="SM00460">
    <property type="entry name" value="TGc"/>
    <property type="match status" value="1"/>
</dbReference>
<evidence type="ECO:0000313" key="5">
    <source>
        <dbReference type="Proteomes" id="UP000718281"/>
    </source>
</evidence>